<protein>
    <submittedName>
        <fullName evidence="1">Uncharacterized protein</fullName>
    </submittedName>
</protein>
<accession>A0A158ELU0</accession>
<reference evidence="1" key="1">
    <citation type="submission" date="2016-01" db="EMBL/GenBank/DDBJ databases">
        <authorList>
            <person name="Peeters C."/>
        </authorList>
    </citation>
    <scope>NUCLEOTIDE SEQUENCE</scope>
    <source>
        <strain evidence="1">LMG 29321</strain>
    </source>
</reference>
<dbReference type="AlphaFoldDB" id="A0A158ELU0"/>
<comment type="caution">
    <text evidence="1">The sequence shown here is derived from an EMBL/GenBank/DDBJ whole genome shotgun (WGS) entry which is preliminary data.</text>
</comment>
<proteinExistence type="predicted"/>
<sequence>MVVLIAQAFDDLASSVVGIGDEVERLLDRDDPQQRDHLVEQGTSIAVGPHQTFVNAHGQRYGNDALGGPHEYADCLHGVPHDVLGLGVGVGLLMQQLDAGHLPAALGDLDAVSNQDAPTIDA</sequence>
<evidence type="ECO:0000313" key="1">
    <source>
        <dbReference type="EMBL" id="SAL07774.1"/>
    </source>
</evidence>
<evidence type="ECO:0000313" key="2">
    <source>
        <dbReference type="Proteomes" id="UP000071859"/>
    </source>
</evidence>
<dbReference type="EMBL" id="FCOX02000331">
    <property type="protein sequence ID" value="SAL07774.1"/>
    <property type="molecule type" value="Genomic_DNA"/>
</dbReference>
<keyword evidence="2" id="KW-1185">Reference proteome</keyword>
<organism evidence="1 2">
    <name type="scientific">Caballeronia calidae</name>
    <dbReference type="NCBI Taxonomy" id="1777139"/>
    <lineage>
        <taxon>Bacteria</taxon>
        <taxon>Pseudomonadati</taxon>
        <taxon>Pseudomonadota</taxon>
        <taxon>Betaproteobacteria</taxon>
        <taxon>Burkholderiales</taxon>
        <taxon>Burkholderiaceae</taxon>
        <taxon>Caballeronia</taxon>
    </lineage>
</organism>
<gene>
    <name evidence="1" type="ORF">AWB78_08717</name>
</gene>
<dbReference type="Proteomes" id="UP000071859">
    <property type="component" value="Unassembled WGS sequence"/>
</dbReference>
<name>A0A158ELU0_9BURK</name>